<keyword evidence="3" id="KW-1185">Reference proteome</keyword>
<dbReference type="InterPro" id="IPR024083">
    <property type="entry name" value="Fumarase/histidase_N"/>
</dbReference>
<accession>A0A1T5M9E4</accession>
<reference evidence="2 3" key="1">
    <citation type="submission" date="2017-02" db="EMBL/GenBank/DDBJ databases">
        <authorList>
            <person name="Peterson S.W."/>
        </authorList>
    </citation>
    <scope>NUCLEOTIDE SEQUENCE [LARGE SCALE GENOMIC DNA]</scope>
    <source>
        <strain evidence="2 3">M1</strain>
    </source>
</reference>
<sequence length="502" mass="55492">MEGKTVILNGKDLTLEDFIAVVRDREKVEISKESMELLKRARKVVFEMAEEGVPVYGLNRGVGWNKDKTVFKDFFQQYNKNLIYAHCVAVGPEMNEEDVRAVMLARLNTFLVGCAGIQPELALMYKEFLNHGIHPVIPERGSVGEADIANLSHVGLAMIGEGEVLYNGMRMSAKEAINKVGLEPAVLGPKDGLAIVSSNALAAGPGALAIKEISDIIDIANIIYSMSLEGLKGNVAPIGEKINKMRRFEGQNYCAEKIRSYLKGSYLWDPATTRPLQDPLSYRCASAVHGAVKDSLEYTCENLMIHLNTTEDNPCLLVDERKMITSCNFEPTTWVLGFEMLGSGLNHLSKMSCHRTIKLADPAFTGLSRFLTPAEGDTIAYGTIQKSFTSLATEINHLSNPATADFFPVAGNIEDHANNSPFVVRKTRQIVDNLRYILGIEMLHAVQAIDLRKGIKLGNGTKAIYDVVREIIPFLDKDRNLTLDIKKAYEIIKSGKLLDLVQ</sequence>
<protein>
    <submittedName>
        <fullName evidence="2">Histidine ammonia-lyase</fullName>
    </submittedName>
</protein>
<keyword evidence="1 2" id="KW-0456">Lyase</keyword>
<dbReference type="Gene3D" id="1.20.200.10">
    <property type="entry name" value="Fumarase/aspartase (Central domain)"/>
    <property type="match status" value="1"/>
</dbReference>
<gene>
    <name evidence="2" type="ORF">SAMN02194393_04254</name>
</gene>
<dbReference type="STRING" id="36842.SAMN02194393_04254"/>
<dbReference type="Pfam" id="PF00221">
    <property type="entry name" value="Lyase_aromatic"/>
    <property type="match status" value="1"/>
</dbReference>
<dbReference type="RefSeq" id="WP_079494439.1">
    <property type="nucleotide sequence ID" value="NZ_FUZT01000012.1"/>
</dbReference>
<dbReference type="SUPFAM" id="SSF48557">
    <property type="entry name" value="L-aspartase-like"/>
    <property type="match status" value="1"/>
</dbReference>
<dbReference type="EMBL" id="FUZT01000012">
    <property type="protein sequence ID" value="SKC84846.1"/>
    <property type="molecule type" value="Genomic_DNA"/>
</dbReference>
<dbReference type="CDD" id="cd00332">
    <property type="entry name" value="PAL-HAL"/>
    <property type="match status" value="1"/>
</dbReference>
<dbReference type="AlphaFoldDB" id="A0A1T5M9E4"/>
<proteinExistence type="predicted"/>
<dbReference type="PANTHER" id="PTHR10362">
    <property type="entry name" value="HISTIDINE AMMONIA-LYASE"/>
    <property type="match status" value="1"/>
</dbReference>
<evidence type="ECO:0000313" key="3">
    <source>
        <dbReference type="Proteomes" id="UP000190285"/>
    </source>
</evidence>
<name>A0A1T5M9E4_9FIRM</name>
<dbReference type="InterPro" id="IPR008948">
    <property type="entry name" value="L-Aspartase-like"/>
</dbReference>
<organism evidence="2 3">
    <name type="scientific">Maledivibacter halophilus</name>
    <dbReference type="NCBI Taxonomy" id="36842"/>
    <lineage>
        <taxon>Bacteria</taxon>
        <taxon>Bacillati</taxon>
        <taxon>Bacillota</taxon>
        <taxon>Clostridia</taxon>
        <taxon>Peptostreptococcales</taxon>
        <taxon>Caminicellaceae</taxon>
        <taxon>Maledivibacter</taxon>
    </lineage>
</organism>
<dbReference type="Gene3D" id="1.10.275.10">
    <property type="entry name" value="Fumarase/aspartase (N-terminal domain)"/>
    <property type="match status" value="1"/>
</dbReference>
<dbReference type="InterPro" id="IPR001106">
    <property type="entry name" value="Aromatic_Lyase"/>
</dbReference>
<dbReference type="GO" id="GO:0016841">
    <property type="term" value="F:ammonia-lyase activity"/>
    <property type="evidence" value="ECO:0007669"/>
    <property type="project" value="UniProtKB-ARBA"/>
</dbReference>
<dbReference type="OrthoDB" id="9806955at2"/>
<dbReference type="Proteomes" id="UP000190285">
    <property type="component" value="Unassembled WGS sequence"/>
</dbReference>
<evidence type="ECO:0000313" key="2">
    <source>
        <dbReference type="EMBL" id="SKC84846.1"/>
    </source>
</evidence>
<dbReference type="FunFam" id="1.10.275.10:FF:000005">
    <property type="entry name" value="Histidine ammonia-lyase"/>
    <property type="match status" value="1"/>
</dbReference>
<evidence type="ECO:0000256" key="1">
    <source>
        <dbReference type="ARBA" id="ARBA00023239"/>
    </source>
</evidence>